<organism evidence="2 3">
    <name type="scientific">Mycena pura</name>
    <dbReference type="NCBI Taxonomy" id="153505"/>
    <lineage>
        <taxon>Eukaryota</taxon>
        <taxon>Fungi</taxon>
        <taxon>Dikarya</taxon>
        <taxon>Basidiomycota</taxon>
        <taxon>Agaricomycotina</taxon>
        <taxon>Agaricomycetes</taxon>
        <taxon>Agaricomycetidae</taxon>
        <taxon>Agaricales</taxon>
        <taxon>Marasmiineae</taxon>
        <taxon>Mycenaceae</taxon>
        <taxon>Mycena</taxon>
    </lineage>
</organism>
<evidence type="ECO:0000256" key="1">
    <source>
        <dbReference type="SAM" id="SignalP"/>
    </source>
</evidence>
<evidence type="ECO:0000313" key="3">
    <source>
        <dbReference type="Proteomes" id="UP001219525"/>
    </source>
</evidence>
<feature type="chain" id="PRO_5042192106" description="F-box domain-containing protein" evidence="1">
    <location>
        <begin position="17"/>
        <end position="527"/>
    </location>
</feature>
<name>A0AAD6V4T8_9AGAR</name>
<protein>
    <recommendedName>
        <fullName evidence="4">F-box domain-containing protein</fullName>
    </recommendedName>
</protein>
<dbReference type="AlphaFoldDB" id="A0AAD6V4T8"/>
<keyword evidence="3" id="KW-1185">Reference proteome</keyword>
<evidence type="ECO:0008006" key="4">
    <source>
        <dbReference type="Google" id="ProtNLM"/>
    </source>
</evidence>
<accession>A0AAD6V4T8</accession>
<gene>
    <name evidence="2" type="ORF">GGX14DRAFT_661463</name>
</gene>
<comment type="caution">
    <text evidence="2">The sequence shown here is derived from an EMBL/GenBank/DDBJ whole genome shotgun (WGS) entry which is preliminary data.</text>
</comment>
<dbReference type="EMBL" id="JARJCW010000067">
    <property type="protein sequence ID" value="KAJ7199605.1"/>
    <property type="molecule type" value="Genomic_DNA"/>
</dbReference>
<evidence type="ECO:0000313" key="2">
    <source>
        <dbReference type="EMBL" id="KAJ7199605.1"/>
    </source>
</evidence>
<reference evidence="2" key="1">
    <citation type="submission" date="2023-03" db="EMBL/GenBank/DDBJ databases">
        <title>Massive genome expansion in bonnet fungi (Mycena s.s.) driven by repeated elements and novel gene families across ecological guilds.</title>
        <authorList>
            <consortium name="Lawrence Berkeley National Laboratory"/>
            <person name="Harder C.B."/>
            <person name="Miyauchi S."/>
            <person name="Viragh M."/>
            <person name="Kuo A."/>
            <person name="Thoen E."/>
            <person name="Andreopoulos B."/>
            <person name="Lu D."/>
            <person name="Skrede I."/>
            <person name="Drula E."/>
            <person name="Henrissat B."/>
            <person name="Morin E."/>
            <person name="Kohler A."/>
            <person name="Barry K."/>
            <person name="LaButti K."/>
            <person name="Morin E."/>
            <person name="Salamov A."/>
            <person name="Lipzen A."/>
            <person name="Mereny Z."/>
            <person name="Hegedus B."/>
            <person name="Baldrian P."/>
            <person name="Stursova M."/>
            <person name="Weitz H."/>
            <person name="Taylor A."/>
            <person name="Grigoriev I.V."/>
            <person name="Nagy L.G."/>
            <person name="Martin F."/>
            <person name="Kauserud H."/>
        </authorList>
    </citation>
    <scope>NUCLEOTIDE SEQUENCE</scope>
    <source>
        <strain evidence="2">9144</strain>
    </source>
</reference>
<keyword evidence="1" id="KW-0732">Signal</keyword>
<dbReference type="Proteomes" id="UP001219525">
    <property type="component" value="Unassembled WGS sequence"/>
</dbReference>
<feature type="signal peptide" evidence="1">
    <location>
        <begin position="1"/>
        <end position="16"/>
    </location>
</feature>
<proteinExistence type="predicted"/>
<dbReference type="Gene3D" id="1.20.1280.50">
    <property type="match status" value="1"/>
</dbReference>
<sequence length="527" mass="58936">MTPCFGLLIRLPLGCGCGCAILSQHDLSTISTRLTMGTRIHSLATETLSDIFRLVVAAATPDFWSPDSPSLRTELDRIANAPLLNLSQVCSRWHGLALNSPTFWSDVHINGVCGSTATALAKTIGLLSARLEYSRDTLLSVCLTCESSRQSPDPALFHMLAQHSHRWVDLCVACSLEGLDTTVLIGRLPSLQKMVLNLPAELKIRIPMPPETLKFIDTTPRLNSLLLSPYLLSSEARKAVVGRKQLRSLAFQLMLPWQFQDAISLLPKLPVTTNLSLVINLNRKVFHHKLSDPYYRKFPLRFEFPSVTASISSLTCITVNSFHPRHMSFTLEQMFDSLTVPQLRQLILACSTYPQLVLEWPHSQFLALCSRSNLGSCLKTLRIAEVRITQKKLLAVLGALPALEVLEVGDVPQVVAEKNRRPLINDHFLRALTGGPGRDRLIPRLSYLGCVSRLSFTHNLVVDLVTSRLRDSQGSFHFCLHPLRGALNPAVHTHLRQLAVESHRRFVYELGSYIQEYYQSEISPVTW</sequence>